<dbReference type="FunFam" id="2.40.10.10:FF:000003">
    <property type="entry name" value="Transmembrane serine protease 3"/>
    <property type="match status" value="1"/>
</dbReference>
<evidence type="ECO:0000256" key="1">
    <source>
        <dbReference type="ARBA" id="ARBA00022670"/>
    </source>
</evidence>
<dbReference type="Pfam" id="PF00089">
    <property type="entry name" value="Trypsin"/>
    <property type="match status" value="1"/>
</dbReference>
<keyword evidence="6" id="KW-1133">Transmembrane helix</keyword>
<evidence type="ECO:0000313" key="8">
    <source>
        <dbReference type="Ensembl" id="ENSXETP00000066827"/>
    </source>
</evidence>
<evidence type="ECO:0000256" key="2">
    <source>
        <dbReference type="ARBA" id="ARBA00022801"/>
    </source>
</evidence>
<dbReference type="InterPro" id="IPR033116">
    <property type="entry name" value="TRYPSIN_SER"/>
</dbReference>
<name>A0A6I8Q3D6_XENTR</name>
<dbReference type="InterPro" id="IPR001254">
    <property type="entry name" value="Trypsin_dom"/>
</dbReference>
<dbReference type="PRINTS" id="PR00722">
    <property type="entry name" value="CHYMOTRYPSIN"/>
</dbReference>
<feature type="domain" description="Peptidase S1" evidence="7">
    <location>
        <begin position="59"/>
        <end position="300"/>
    </location>
</feature>
<dbReference type="SUPFAM" id="SSF50494">
    <property type="entry name" value="Trypsin-like serine proteases"/>
    <property type="match status" value="1"/>
</dbReference>
<feature type="transmembrane region" description="Helical" evidence="6">
    <location>
        <begin position="408"/>
        <end position="430"/>
    </location>
</feature>
<accession>A0A6I8Q3D6</accession>
<dbReference type="CDD" id="cd00190">
    <property type="entry name" value="Tryp_SPc"/>
    <property type="match status" value="1"/>
</dbReference>
<dbReference type="GeneTree" id="ENSGT00940000162777"/>
<evidence type="ECO:0000256" key="6">
    <source>
        <dbReference type="SAM" id="Phobius"/>
    </source>
</evidence>
<keyword evidence="4" id="KW-1015">Disulfide bond</keyword>
<dbReference type="InterPro" id="IPR001314">
    <property type="entry name" value="Peptidase_S1A"/>
</dbReference>
<dbReference type="Bgee" id="ENSXETG00000037958">
    <property type="expression patterns" value="Expressed in testis and 1 other cell type or tissue"/>
</dbReference>
<dbReference type="PANTHER" id="PTHR24252:SF19">
    <property type="entry name" value="ACROSIN ISOFORM X1"/>
    <property type="match status" value="1"/>
</dbReference>
<reference evidence="8" key="2">
    <citation type="submission" date="2020-05" db="UniProtKB">
        <authorList>
            <consortium name="Ensembl"/>
        </authorList>
    </citation>
    <scope>IDENTIFICATION</scope>
</reference>
<keyword evidence="6" id="KW-0812">Transmembrane</keyword>
<dbReference type="SMART" id="SM00020">
    <property type="entry name" value="Tryp_SPc"/>
    <property type="match status" value="1"/>
</dbReference>
<dbReference type="GO" id="GO:0006508">
    <property type="term" value="P:proteolysis"/>
    <property type="evidence" value="ECO:0007669"/>
    <property type="project" value="UniProtKB-KW"/>
</dbReference>
<dbReference type="Gene3D" id="2.40.10.10">
    <property type="entry name" value="Trypsin-like serine proteases"/>
    <property type="match status" value="2"/>
</dbReference>
<evidence type="ECO:0000256" key="4">
    <source>
        <dbReference type="ARBA" id="ARBA00023157"/>
    </source>
</evidence>
<dbReference type="Ensembl" id="ENSXETT00000087985">
    <property type="protein sequence ID" value="ENSXETP00000066827"/>
    <property type="gene ID" value="ENSXETG00000037958"/>
</dbReference>
<sequence>VVSTVRTSSAEGGKLILLSTGIIFTVNVKITDIGKLLFTGFSACGIRPLVKNHHRVRRVIEGNTPEPGSWPWMASIQLLYKDGYGSACGGVLLSNRWVVTAAHCLSDLKRYRHLARIVLGARDLTQLGPETQIRTIKQWIQHEDFDHKTHKNDIALIRLNYPVKFSDYIQPACLPPKSSNVYKMDDCHIAGWGLLNEKPRTVTTMLQEATVELIDRKRCNSSDWYNGGIHDDNLCAGYEQGGPDVCMGDSGGPLMCKRKKAGIYYVVGIVSWGGLCGQPHSNGVYTSVQDFEQWIFNKTSSSNPKYHYMRATSMNISPPSNQRNIEGNVESVTMEKNDSSHSYSTGSIFNQIISFFKMIFSPHGKSDHAENLCRNGQESTETPPVEITTRMMDRETIYNGCLSSHAPAMLSGQAMAHILVMACLIALIICR</sequence>
<organism evidence="8">
    <name type="scientific">Xenopus tropicalis</name>
    <name type="common">Western clawed frog</name>
    <name type="synonym">Silurana tropicalis</name>
    <dbReference type="NCBI Taxonomy" id="8364"/>
    <lineage>
        <taxon>Eukaryota</taxon>
        <taxon>Metazoa</taxon>
        <taxon>Chordata</taxon>
        <taxon>Craniata</taxon>
        <taxon>Vertebrata</taxon>
        <taxon>Euteleostomi</taxon>
        <taxon>Amphibia</taxon>
        <taxon>Batrachia</taxon>
        <taxon>Anura</taxon>
        <taxon>Pipoidea</taxon>
        <taxon>Pipidae</taxon>
        <taxon>Xenopodinae</taxon>
        <taxon>Xenopus</taxon>
        <taxon>Silurana</taxon>
    </lineage>
</organism>
<dbReference type="PROSITE" id="PS00134">
    <property type="entry name" value="TRYPSIN_HIS"/>
    <property type="match status" value="1"/>
</dbReference>
<dbReference type="AlphaFoldDB" id="A0A6I8Q3D6"/>
<dbReference type="PANTHER" id="PTHR24252">
    <property type="entry name" value="ACROSIN-RELATED"/>
    <property type="match status" value="1"/>
</dbReference>
<protein>
    <recommendedName>
        <fullName evidence="7">Peptidase S1 domain-containing protein</fullName>
    </recommendedName>
</protein>
<dbReference type="PROSITE" id="PS00135">
    <property type="entry name" value="TRYPSIN_SER"/>
    <property type="match status" value="1"/>
</dbReference>
<dbReference type="InterPro" id="IPR018114">
    <property type="entry name" value="TRYPSIN_HIS"/>
</dbReference>
<reference evidence="8" key="1">
    <citation type="journal article" date="2010" name="Science">
        <title>The genome of the Western clawed frog Xenopus tropicalis.</title>
        <authorList>
            <person name="Hellsten U."/>
            <person name="Harland R.M."/>
            <person name="Gilchrist M.J."/>
            <person name="Hendrix D."/>
            <person name="Jurka J."/>
            <person name="Kapitonov V."/>
            <person name="Ovcharenko I."/>
            <person name="Putnam N.H."/>
            <person name="Shu S."/>
            <person name="Taher L."/>
            <person name="Blitz I.L."/>
            <person name="Blumberg B."/>
            <person name="Dichmann D.S."/>
            <person name="Dubchak I."/>
            <person name="Amaya E."/>
            <person name="Detter J.C."/>
            <person name="Fletcher R."/>
            <person name="Gerhard D.S."/>
            <person name="Goodstein D."/>
            <person name="Graves T."/>
            <person name="Grigoriev I.V."/>
            <person name="Grimwood J."/>
            <person name="Kawashima T."/>
            <person name="Lindquist E."/>
            <person name="Lucas S.M."/>
            <person name="Mead P.E."/>
            <person name="Mitros T."/>
            <person name="Ogino H."/>
            <person name="Ohta Y."/>
            <person name="Poliakov A.V."/>
            <person name="Pollet N."/>
            <person name="Robert J."/>
            <person name="Salamov A."/>
            <person name="Sater A.K."/>
            <person name="Schmutz J."/>
            <person name="Terry A."/>
            <person name="Vize P.D."/>
            <person name="Warren W.C."/>
            <person name="Wells D."/>
            <person name="Wills A."/>
            <person name="Wilson R.K."/>
            <person name="Zimmerman L.B."/>
            <person name="Zorn A.M."/>
            <person name="Grainger R."/>
            <person name="Grammer T."/>
            <person name="Khokha M.K."/>
            <person name="Richardson P.M."/>
            <person name="Rokhsar D.S."/>
        </authorList>
    </citation>
    <scope>NUCLEOTIDE SEQUENCE [LARGE SCALE GENOMIC DNA]</scope>
    <source>
        <strain evidence="8">Nigerian</strain>
    </source>
</reference>
<evidence type="ECO:0000256" key="3">
    <source>
        <dbReference type="ARBA" id="ARBA00022825"/>
    </source>
</evidence>
<dbReference type="InterPro" id="IPR043504">
    <property type="entry name" value="Peptidase_S1_PA_chymotrypsin"/>
</dbReference>
<evidence type="ECO:0000256" key="5">
    <source>
        <dbReference type="RuleBase" id="RU363034"/>
    </source>
</evidence>
<dbReference type="PROSITE" id="PS50240">
    <property type="entry name" value="TRYPSIN_DOM"/>
    <property type="match status" value="1"/>
</dbReference>
<keyword evidence="2 5" id="KW-0378">Hydrolase</keyword>
<keyword evidence="1 5" id="KW-0645">Protease</keyword>
<dbReference type="GO" id="GO:0004252">
    <property type="term" value="F:serine-type endopeptidase activity"/>
    <property type="evidence" value="ECO:0007669"/>
    <property type="project" value="InterPro"/>
</dbReference>
<keyword evidence="6" id="KW-0472">Membrane</keyword>
<proteinExistence type="predicted"/>
<dbReference type="InParanoid" id="A0A6I8Q3D6"/>
<keyword evidence="3 5" id="KW-0720">Serine protease</keyword>
<dbReference type="InterPro" id="IPR009003">
    <property type="entry name" value="Peptidase_S1_PA"/>
</dbReference>
<evidence type="ECO:0000259" key="7">
    <source>
        <dbReference type="PROSITE" id="PS50240"/>
    </source>
</evidence>